<dbReference type="Proteomes" id="UP000182761">
    <property type="component" value="Unassembled WGS sequence"/>
</dbReference>
<dbReference type="OrthoDB" id="56388at2"/>
<name>A0A0X3APF3_9FLAO</name>
<evidence type="ECO:0000313" key="1">
    <source>
        <dbReference type="EMBL" id="CVK16236.1"/>
    </source>
</evidence>
<proteinExistence type="predicted"/>
<reference evidence="1 2" key="1">
    <citation type="submission" date="2016-01" db="EMBL/GenBank/DDBJ databases">
        <authorList>
            <person name="McClelland M."/>
            <person name="Jain A."/>
            <person name="Saraogi P."/>
            <person name="Mendelson R."/>
            <person name="Westerman R."/>
            <person name="SanMiguel P."/>
            <person name="Csonka L."/>
        </authorList>
    </citation>
    <scope>NUCLEOTIDE SEQUENCE [LARGE SCALE GENOMIC DNA]</scope>
    <source>
        <strain evidence="1 2">R-53146</strain>
    </source>
</reference>
<accession>A0A0X3APF3</accession>
<dbReference type="EMBL" id="FCOR01000005">
    <property type="protein sequence ID" value="CVK16236.1"/>
    <property type="molecule type" value="Genomic_DNA"/>
</dbReference>
<gene>
    <name evidence="1" type="ORF">Ga0061079_105196</name>
</gene>
<organism evidence="1 2">
    <name type="scientific">Apibacter mensalis</name>
    <dbReference type="NCBI Taxonomy" id="1586267"/>
    <lineage>
        <taxon>Bacteria</taxon>
        <taxon>Pseudomonadati</taxon>
        <taxon>Bacteroidota</taxon>
        <taxon>Flavobacteriia</taxon>
        <taxon>Flavobacteriales</taxon>
        <taxon>Weeksellaceae</taxon>
        <taxon>Apibacter</taxon>
    </lineage>
</organism>
<dbReference type="STRING" id="1586267.GCA_001418685_01084"/>
<protein>
    <submittedName>
        <fullName evidence="1">Uncharacterized protein</fullName>
    </submittedName>
</protein>
<sequence length="354" mass="41648">MNYSLELQKINLKLNSFTNPDDKISLLKQGILLSDANNDLEWGFDFRLNLIAEEARTSRCIESFPAFTWILDINDKNPSFCDEKEFLWEYKWMANASYRNANINIDQIKKIFKDLKIRMIRNSYSLRGYYSVMIEWYKFIGNIDEMDAYIELRDKETRDDMSHCPACEIDAKVEAELIKGNIDKAIENADDLFAKKFSCAHMPFATLSKFTYHLNKLRDSRSADFYNKAMDELKNVDKSDSSIISTISLLINYLINNDKEKAFSLYEKYSPWELNAEDYLQFIFAKNVLNLFNAETTRSLKISVDHPLYSNLGEYNLKDLYNHYYAHALHLAKKFDNRNKTLWFTNSLQEEVKS</sequence>
<dbReference type="AlphaFoldDB" id="A0A0X3APF3"/>
<keyword evidence="2" id="KW-1185">Reference proteome</keyword>
<evidence type="ECO:0000313" key="2">
    <source>
        <dbReference type="Proteomes" id="UP000182761"/>
    </source>
</evidence>
<dbReference type="RefSeq" id="WP_055425442.1">
    <property type="nucleotide sequence ID" value="NZ_FCOR01000005.1"/>
</dbReference>